<feature type="transmembrane region" description="Helical" evidence="1">
    <location>
        <begin position="6"/>
        <end position="23"/>
    </location>
</feature>
<gene>
    <name evidence="2" type="ORF">APT59_16185</name>
</gene>
<dbReference type="Proteomes" id="UP000064137">
    <property type="component" value="Chromosome"/>
</dbReference>
<protein>
    <submittedName>
        <fullName evidence="2">Amino acid transporter</fullName>
    </submittedName>
</protein>
<dbReference type="RefSeq" id="WP_059315794.1">
    <property type="nucleotide sequence ID" value="NZ_CP013987.1"/>
</dbReference>
<evidence type="ECO:0000313" key="3">
    <source>
        <dbReference type="Proteomes" id="UP000064137"/>
    </source>
</evidence>
<accession>A0A0U4P5L7</accession>
<dbReference type="KEGG" id="por:APT59_16185"/>
<organism evidence="2 3">
    <name type="scientific">Pseudomonas oryzihabitans</name>
    <dbReference type="NCBI Taxonomy" id="47885"/>
    <lineage>
        <taxon>Bacteria</taxon>
        <taxon>Pseudomonadati</taxon>
        <taxon>Pseudomonadota</taxon>
        <taxon>Gammaproteobacteria</taxon>
        <taxon>Pseudomonadales</taxon>
        <taxon>Pseudomonadaceae</taxon>
        <taxon>Pseudomonas</taxon>
    </lineage>
</organism>
<keyword evidence="1" id="KW-0472">Membrane</keyword>
<dbReference type="AlphaFoldDB" id="A0A0U4P5L7"/>
<keyword evidence="1" id="KW-0812">Transmembrane</keyword>
<feature type="transmembrane region" description="Helical" evidence="1">
    <location>
        <begin position="30"/>
        <end position="47"/>
    </location>
</feature>
<dbReference type="OrthoDB" id="8549575at2"/>
<proteinExistence type="predicted"/>
<sequence length="90" mass="9988">MEMLDLLQWPAMAITLLAAWLVASQRQGRRNLGFWVFLLSNGLWIAWGLQAEAYALIMLQLGLAAMNLRGVRRNAHDAQAATLPEGPSRA</sequence>
<evidence type="ECO:0000313" key="2">
    <source>
        <dbReference type="EMBL" id="ALZ85662.1"/>
    </source>
</evidence>
<evidence type="ECO:0000256" key="1">
    <source>
        <dbReference type="SAM" id="Phobius"/>
    </source>
</evidence>
<feature type="transmembrane region" description="Helical" evidence="1">
    <location>
        <begin position="53"/>
        <end position="71"/>
    </location>
</feature>
<name>A0A0U4P5L7_9PSED</name>
<reference evidence="2 3" key="1">
    <citation type="submission" date="2016-01" db="EMBL/GenBank/DDBJ databases">
        <title>Annotation of Pseudomonas oryzihabitans USDA-ARS-USMARC-56511.</title>
        <authorList>
            <person name="Harhay G.P."/>
            <person name="Harhay D.M."/>
            <person name="Smith T.P.L."/>
            <person name="Bono J.L."/>
            <person name="Heaton M.P."/>
            <person name="Clawson M.L."/>
            <person name="Chitko-Mckown C.G."/>
            <person name="Capik S.F."/>
            <person name="DeDonder K.D."/>
            <person name="Apley M.D."/>
            <person name="Lubbers B.V."/>
            <person name="White B.J."/>
            <person name="Larson R.L."/>
        </authorList>
    </citation>
    <scope>NUCLEOTIDE SEQUENCE [LARGE SCALE GENOMIC DNA]</scope>
    <source>
        <strain evidence="2 3">USDA-ARS-USMARC-56511</strain>
    </source>
</reference>
<dbReference type="EMBL" id="CP013987">
    <property type="protein sequence ID" value="ALZ85662.1"/>
    <property type="molecule type" value="Genomic_DNA"/>
</dbReference>
<keyword evidence="1" id="KW-1133">Transmembrane helix</keyword>